<organism evidence="1">
    <name type="scientific">Rhizophora mucronata</name>
    <name type="common">Asiatic mangrove</name>
    <dbReference type="NCBI Taxonomy" id="61149"/>
    <lineage>
        <taxon>Eukaryota</taxon>
        <taxon>Viridiplantae</taxon>
        <taxon>Streptophyta</taxon>
        <taxon>Embryophyta</taxon>
        <taxon>Tracheophyta</taxon>
        <taxon>Spermatophyta</taxon>
        <taxon>Magnoliopsida</taxon>
        <taxon>eudicotyledons</taxon>
        <taxon>Gunneridae</taxon>
        <taxon>Pentapetalae</taxon>
        <taxon>rosids</taxon>
        <taxon>fabids</taxon>
        <taxon>Malpighiales</taxon>
        <taxon>Rhizophoraceae</taxon>
        <taxon>Rhizophora</taxon>
    </lineage>
</organism>
<dbReference type="EMBL" id="GGEC01032527">
    <property type="protein sequence ID" value="MBX13011.1"/>
    <property type="molecule type" value="Transcribed_RNA"/>
</dbReference>
<evidence type="ECO:0000313" key="1">
    <source>
        <dbReference type="EMBL" id="MBX13011.1"/>
    </source>
</evidence>
<name>A0A2P2L4X9_RHIMU</name>
<protein>
    <submittedName>
        <fullName evidence="1">Uncharacterized protein</fullName>
    </submittedName>
</protein>
<dbReference type="AlphaFoldDB" id="A0A2P2L4X9"/>
<proteinExistence type="predicted"/>
<reference evidence="1" key="1">
    <citation type="submission" date="2018-02" db="EMBL/GenBank/DDBJ databases">
        <title>Rhizophora mucronata_Transcriptome.</title>
        <authorList>
            <person name="Meera S.P."/>
            <person name="Sreeshan A."/>
            <person name="Augustine A."/>
        </authorList>
    </citation>
    <scope>NUCLEOTIDE SEQUENCE</scope>
    <source>
        <tissue evidence="1">Leaf</tissue>
    </source>
</reference>
<accession>A0A2P2L4X9</accession>
<sequence length="19" mass="2424">MLNYAYLLSNFFFLFFFLI</sequence>